<sequence length="286" mass="32993">MIEDMLQYLNVAENLLWQADAYQRTDVYDIVLRALVDAKLYHKAFGVFKNMRSCSFAADIATYNIMIECCSKLASFRNASAIVSLMLRDGFWPQKWTFTALIKVLLANEDFEGALNLPGQLRTEGIELDVQLFNTILREALMKSRLDLIEFLIESMHREKIQPDPSTLWYTFNAYVESGFNNTAMEALQVLSMRMISEEVEILQEKRAIYEELILSEDPEVELKIIEIFNDSQEFLATALMNLRWCAIMGFSISWSPEESQWAKRLAAGVCTLNGPRSPVRDHWIF</sequence>
<dbReference type="InterPro" id="IPR002885">
    <property type="entry name" value="PPR_rpt"/>
</dbReference>
<dbReference type="Proteomes" id="UP001327560">
    <property type="component" value="Chromosome 1"/>
</dbReference>
<dbReference type="PANTHER" id="PTHR47859">
    <property type="entry name" value="PENTATRICOPEPTIDE REPEAT-CONTAINING PROTEIN"/>
    <property type="match status" value="1"/>
</dbReference>
<accession>A0AAQ3PX48</accession>
<name>A0AAQ3PX48_9LILI</name>
<reference evidence="3 4" key="1">
    <citation type="submission" date="2023-10" db="EMBL/GenBank/DDBJ databases">
        <title>Chromosome-scale genome assembly provides insights into flower coloration mechanisms of Canna indica.</title>
        <authorList>
            <person name="Li C."/>
        </authorList>
    </citation>
    <scope>NUCLEOTIDE SEQUENCE [LARGE SCALE GENOMIC DNA]</scope>
    <source>
        <tissue evidence="3">Flower</tissue>
    </source>
</reference>
<proteinExistence type="predicted"/>
<organism evidence="3 4">
    <name type="scientific">Canna indica</name>
    <name type="common">Indian-shot</name>
    <dbReference type="NCBI Taxonomy" id="4628"/>
    <lineage>
        <taxon>Eukaryota</taxon>
        <taxon>Viridiplantae</taxon>
        <taxon>Streptophyta</taxon>
        <taxon>Embryophyta</taxon>
        <taxon>Tracheophyta</taxon>
        <taxon>Spermatophyta</taxon>
        <taxon>Magnoliopsida</taxon>
        <taxon>Liliopsida</taxon>
        <taxon>Zingiberales</taxon>
        <taxon>Cannaceae</taxon>
        <taxon>Canna</taxon>
    </lineage>
</organism>
<evidence type="ECO:0000313" key="4">
    <source>
        <dbReference type="Proteomes" id="UP001327560"/>
    </source>
</evidence>
<keyword evidence="4" id="KW-1185">Reference proteome</keyword>
<feature type="repeat" description="PPR" evidence="2">
    <location>
        <begin position="59"/>
        <end position="93"/>
    </location>
</feature>
<dbReference type="EMBL" id="CP136890">
    <property type="protein sequence ID" value="WOK92040.1"/>
    <property type="molecule type" value="Genomic_DNA"/>
</dbReference>
<evidence type="ECO:0000256" key="2">
    <source>
        <dbReference type="PROSITE-ProRule" id="PRU00708"/>
    </source>
</evidence>
<dbReference type="Pfam" id="PF13041">
    <property type="entry name" value="PPR_2"/>
    <property type="match status" value="1"/>
</dbReference>
<gene>
    <name evidence="3" type="ORF">Cni_G00731</name>
</gene>
<dbReference type="InterPro" id="IPR011990">
    <property type="entry name" value="TPR-like_helical_dom_sf"/>
</dbReference>
<evidence type="ECO:0000313" key="3">
    <source>
        <dbReference type="EMBL" id="WOK92040.1"/>
    </source>
</evidence>
<protein>
    <submittedName>
        <fullName evidence="3">Pentatricopeptide repeat-containing protein</fullName>
    </submittedName>
</protein>
<keyword evidence="1" id="KW-0677">Repeat</keyword>
<dbReference type="NCBIfam" id="TIGR00756">
    <property type="entry name" value="PPR"/>
    <property type="match status" value="2"/>
</dbReference>
<evidence type="ECO:0000256" key="1">
    <source>
        <dbReference type="ARBA" id="ARBA00022737"/>
    </source>
</evidence>
<dbReference type="Gene3D" id="1.25.40.10">
    <property type="entry name" value="Tetratricopeptide repeat domain"/>
    <property type="match status" value="1"/>
</dbReference>
<dbReference type="PROSITE" id="PS51375">
    <property type="entry name" value="PPR"/>
    <property type="match status" value="1"/>
</dbReference>
<dbReference type="AlphaFoldDB" id="A0AAQ3PX48"/>
<dbReference type="PANTHER" id="PTHR47859:SF1">
    <property type="entry name" value="PENTATRICOPEPTIDE REPEAT-CONTAINING PROTEIN"/>
    <property type="match status" value="1"/>
</dbReference>
<dbReference type="Pfam" id="PF13812">
    <property type="entry name" value="PPR_3"/>
    <property type="match status" value="1"/>
</dbReference>